<comment type="caution">
    <text evidence="14">The sequence shown here is derived from an EMBL/GenBank/DDBJ whole genome shotgun (WGS) entry which is preliminary data.</text>
</comment>
<dbReference type="GO" id="GO:0019706">
    <property type="term" value="F:protein-cysteine S-palmitoyltransferase activity"/>
    <property type="evidence" value="ECO:0007669"/>
    <property type="project" value="UniProtKB-EC"/>
</dbReference>
<comment type="similarity">
    <text evidence="9">Belongs to the DHHC palmitoyltransferase family. PFA5 subfamily.</text>
</comment>
<evidence type="ECO:0000313" key="15">
    <source>
        <dbReference type="Proteomes" id="UP000785200"/>
    </source>
</evidence>
<keyword evidence="7" id="KW-0449">Lipoprotein</keyword>
<evidence type="ECO:0000256" key="3">
    <source>
        <dbReference type="ARBA" id="ARBA00022692"/>
    </source>
</evidence>
<dbReference type="GO" id="GO:0016020">
    <property type="term" value="C:membrane"/>
    <property type="evidence" value="ECO:0007669"/>
    <property type="project" value="UniProtKB-SubCell"/>
</dbReference>
<evidence type="ECO:0000256" key="7">
    <source>
        <dbReference type="ARBA" id="ARBA00023288"/>
    </source>
</evidence>
<dbReference type="GO" id="GO:0006612">
    <property type="term" value="P:protein targeting to membrane"/>
    <property type="evidence" value="ECO:0007669"/>
    <property type="project" value="TreeGrafter"/>
</dbReference>
<evidence type="ECO:0000256" key="8">
    <source>
        <dbReference type="ARBA" id="ARBA00023315"/>
    </source>
</evidence>
<reference evidence="14" key="1">
    <citation type="submission" date="2019-07" db="EMBL/GenBank/DDBJ databases">
        <title>Hyphodiscus hymeniophilus genome sequencing and assembly.</title>
        <authorList>
            <person name="Kramer G."/>
            <person name="Nodwell J."/>
        </authorList>
    </citation>
    <scope>NUCLEOTIDE SEQUENCE</scope>
    <source>
        <strain evidence="14">ATCC 34498</strain>
    </source>
</reference>
<accession>A0A9P7AYN8</accession>
<keyword evidence="4 11" id="KW-1133">Transmembrane helix</keyword>
<protein>
    <recommendedName>
        <fullName evidence="11">Palmitoyltransferase</fullName>
        <ecNumber evidence="11">2.3.1.225</ecNumber>
    </recommendedName>
</protein>
<dbReference type="OrthoDB" id="331948at2759"/>
<feature type="transmembrane region" description="Helical" evidence="11">
    <location>
        <begin position="20"/>
        <end position="40"/>
    </location>
</feature>
<evidence type="ECO:0000256" key="12">
    <source>
        <dbReference type="SAM" id="MobiDB-lite"/>
    </source>
</evidence>
<proteinExistence type="inferred from homology"/>
<dbReference type="PROSITE" id="PS50216">
    <property type="entry name" value="DHHC"/>
    <property type="match status" value="1"/>
</dbReference>
<evidence type="ECO:0000256" key="9">
    <source>
        <dbReference type="ARBA" id="ARBA00038298"/>
    </source>
</evidence>
<dbReference type="InterPro" id="IPR001594">
    <property type="entry name" value="Palmitoyltrfase_DHHC"/>
</dbReference>
<feature type="compositionally biased region" description="Polar residues" evidence="12">
    <location>
        <begin position="400"/>
        <end position="414"/>
    </location>
</feature>
<name>A0A9P7AYN8_9HELO</name>
<feature type="domain" description="Palmitoyltransferase DHHC" evidence="13">
    <location>
        <begin position="216"/>
        <end position="296"/>
    </location>
</feature>
<keyword evidence="15" id="KW-1185">Reference proteome</keyword>
<evidence type="ECO:0000313" key="14">
    <source>
        <dbReference type="EMBL" id="KAG0650190.1"/>
    </source>
</evidence>
<feature type="region of interest" description="Disordered" evidence="12">
    <location>
        <begin position="368"/>
        <end position="466"/>
    </location>
</feature>
<keyword evidence="6" id="KW-0564">Palmitate</keyword>
<feature type="compositionally biased region" description="Low complexity" evidence="12">
    <location>
        <begin position="445"/>
        <end position="456"/>
    </location>
</feature>
<evidence type="ECO:0000259" key="13">
    <source>
        <dbReference type="Pfam" id="PF01529"/>
    </source>
</evidence>
<dbReference type="EMBL" id="VNKQ01000006">
    <property type="protein sequence ID" value="KAG0650190.1"/>
    <property type="molecule type" value="Genomic_DNA"/>
</dbReference>
<evidence type="ECO:0000256" key="11">
    <source>
        <dbReference type="RuleBase" id="RU079119"/>
    </source>
</evidence>
<feature type="domain" description="Palmitoyltransferase DHHC" evidence="13">
    <location>
        <begin position="166"/>
        <end position="197"/>
    </location>
</feature>
<evidence type="ECO:0000256" key="5">
    <source>
        <dbReference type="ARBA" id="ARBA00023136"/>
    </source>
</evidence>
<dbReference type="InterPro" id="IPR039859">
    <property type="entry name" value="PFA4/ZDH16/20/ERF2-like"/>
</dbReference>
<dbReference type="PANTHER" id="PTHR22883">
    <property type="entry name" value="ZINC FINGER DHHC DOMAIN CONTAINING PROTEIN"/>
    <property type="match status" value="1"/>
</dbReference>
<dbReference type="GO" id="GO:0005794">
    <property type="term" value="C:Golgi apparatus"/>
    <property type="evidence" value="ECO:0007669"/>
    <property type="project" value="TreeGrafter"/>
</dbReference>
<evidence type="ECO:0000256" key="10">
    <source>
        <dbReference type="ARBA" id="ARBA00048048"/>
    </source>
</evidence>
<keyword evidence="8 11" id="KW-0012">Acyltransferase</keyword>
<dbReference type="Proteomes" id="UP000785200">
    <property type="component" value="Unassembled WGS sequence"/>
</dbReference>
<feature type="transmembrane region" description="Helical" evidence="11">
    <location>
        <begin position="60"/>
        <end position="81"/>
    </location>
</feature>
<dbReference type="AlphaFoldDB" id="A0A9P7AYN8"/>
<evidence type="ECO:0000256" key="4">
    <source>
        <dbReference type="ARBA" id="ARBA00022989"/>
    </source>
</evidence>
<dbReference type="Pfam" id="PF01529">
    <property type="entry name" value="DHHC"/>
    <property type="match status" value="2"/>
</dbReference>
<sequence>MLTPADRNRIAVNIWTAKVIPVILAGIVGYATYVLVALCCGKSCTINYVMVKHNDNGAAIPILVTYFLLFILMTTCFLRLVHITTVDPPYVPLGAAALRDRQHYTERATTKSQEVGIAMGEYNSGNNSGGTSPEATDSYNDPDSPGLELFYTKDVFICSTDGRPIWCSECSNWKPDRTHHDSSSGRCIRKMDHFCPWSVTLTPEIQVVKTNKTIRVGGPVGENNFKFFIQFNAYTALYCFHLLVVMAYYIHKQGEHVNRHFIAILALATFFGLFTGSMAGTSLNLAALNLTQVERLGGKTKLYILAILKTAPTTPSPTTSLGEITYPLDLGYKPESHATSSAPVIRANGNTQLPQDVNRVQIKPSFVQDGHNTAEPSQNLPAREFSDRSRQAPIFGTGGTSDTAGNPASIQDIGTLTEGEPKSGAPIQPQVLSQGTALSLKGGIERSTTSSETMETPGENVSSRDSRATRTFVVLKMLQPGDNPWDLGSARLNLETVMGTGFFDWLLPIRRSPCCDHEDSDSHFKVGPKVAVLRASTNPNQPEKTLVTR</sequence>
<comment type="catalytic activity">
    <reaction evidence="10 11">
        <text>L-cysteinyl-[protein] + hexadecanoyl-CoA = S-hexadecanoyl-L-cysteinyl-[protein] + CoA</text>
        <dbReference type="Rhea" id="RHEA:36683"/>
        <dbReference type="Rhea" id="RHEA-COMP:10131"/>
        <dbReference type="Rhea" id="RHEA-COMP:11032"/>
        <dbReference type="ChEBI" id="CHEBI:29950"/>
        <dbReference type="ChEBI" id="CHEBI:57287"/>
        <dbReference type="ChEBI" id="CHEBI:57379"/>
        <dbReference type="ChEBI" id="CHEBI:74151"/>
        <dbReference type="EC" id="2.3.1.225"/>
    </reaction>
</comment>
<feature type="compositionally biased region" description="Polar residues" evidence="12">
    <location>
        <begin position="370"/>
        <end position="380"/>
    </location>
</feature>
<comment type="domain">
    <text evidence="11">The DHHC domain is required for palmitoyltransferase activity.</text>
</comment>
<evidence type="ECO:0000256" key="1">
    <source>
        <dbReference type="ARBA" id="ARBA00004141"/>
    </source>
</evidence>
<dbReference type="GO" id="GO:0005783">
    <property type="term" value="C:endoplasmic reticulum"/>
    <property type="evidence" value="ECO:0007669"/>
    <property type="project" value="TreeGrafter"/>
</dbReference>
<feature type="transmembrane region" description="Helical" evidence="11">
    <location>
        <begin position="261"/>
        <end position="280"/>
    </location>
</feature>
<comment type="subcellular location">
    <subcellularLocation>
        <location evidence="1">Membrane</location>
        <topology evidence="1">Multi-pass membrane protein</topology>
    </subcellularLocation>
</comment>
<dbReference type="EC" id="2.3.1.225" evidence="11"/>
<feature type="transmembrane region" description="Helical" evidence="11">
    <location>
        <begin position="227"/>
        <end position="249"/>
    </location>
</feature>
<organism evidence="14 15">
    <name type="scientific">Hyphodiscus hymeniophilus</name>
    <dbReference type="NCBI Taxonomy" id="353542"/>
    <lineage>
        <taxon>Eukaryota</taxon>
        <taxon>Fungi</taxon>
        <taxon>Dikarya</taxon>
        <taxon>Ascomycota</taxon>
        <taxon>Pezizomycotina</taxon>
        <taxon>Leotiomycetes</taxon>
        <taxon>Helotiales</taxon>
        <taxon>Hyphodiscaceae</taxon>
        <taxon>Hyphodiscus</taxon>
    </lineage>
</organism>
<keyword evidence="2 11" id="KW-0808">Transferase</keyword>
<evidence type="ECO:0000256" key="6">
    <source>
        <dbReference type="ARBA" id="ARBA00023139"/>
    </source>
</evidence>
<gene>
    <name evidence="14" type="ORF">D0Z07_2972</name>
</gene>
<dbReference type="PANTHER" id="PTHR22883:SF23">
    <property type="entry name" value="PALMITOYLTRANSFERASE ZDHHC6"/>
    <property type="match status" value="1"/>
</dbReference>
<keyword evidence="3 11" id="KW-0812">Transmembrane</keyword>
<keyword evidence="5 11" id="KW-0472">Membrane</keyword>
<evidence type="ECO:0000256" key="2">
    <source>
        <dbReference type="ARBA" id="ARBA00022679"/>
    </source>
</evidence>